<evidence type="ECO:0000256" key="2">
    <source>
        <dbReference type="SAM" id="Phobius"/>
    </source>
</evidence>
<evidence type="ECO:0000313" key="5">
    <source>
        <dbReference type="Proteomes" id="UP000192391"/>
    </source>
</evidence>
<evidence type="ECO:0000313" key="4">
    <source>
        <dbReference type="EMBL" id="ARD66877.1"/>
    </source>
</evidence>
<keyword evidence="4" id="KW-0808">Transferase</keyword>
<feature type="transmembrane region" description="Helical" evidence="2">
    <location>
        <begin position="13"/>
        <end position="34"/>
    </location>
</feature>
<organism evidence="4 5">
    <name type="scientific">Eubacterium limosum</name>
    <dbReference type="NCBI Taxonomy" id="1736"/>
    <lineage>
        <taxon>Bacteria</taxon>
        <taxon>Bacillati</taxon>
        <taxon>Bacillota</taxon>
        <taxon>Clostridia</taxon>
        <taxon>Eubacteriales</taxon>
        <taxon>Eubacteriaceae</taxon>
        <taxon>Eubacterium</taxon>
    </lineage>
</organism>
<keyword evidence="2" id="KW-1133">Transmembrane helix</keyword>
<dbReference type="PANTHER" id="PTHR30576:SF8">
    <property type="entry name" value="UNDECAPRENYL-PHOSPHATE GALACTOSE PHOSPHOTRANSFERASE"/>
    <property type="match status" value="1"/>
</dbReference>
<keyword evidence="2" id="KW-0472">Membrane</keyword>
<dbReference type="AlphaFoldDB" id="A0AAC9QW87"/>
<evidence type="ECO:0000256" key="1">
    <source>
        <dbReference type="ARBA" id="ARBA00006464"/>
    </source>
</evidence>
<reference evidence="5" key="1">
    <citation type="journal article" date="2017" name="Sci. Rep.">
        <title>Determination of the Genome and Primary Transcriptome of Syngas Fermenting Eubacterium limosum ATCC 8486.</title>
        <authorList>
            <person name="Song Y."/>
            <person name="Shin J."/>
            <person name="Jeong Y."/>
            <person name="Jin S."/>
            <person name="Lee J.K."/>
            <person name="Kim D.R."/>
            <person name="Kim S.C."/>
            <person name="Cho S."/>
            <person name="Cho B.K."/>
        </authorList>
    </citation>
    <scope>NUCLEOTIDE SEQUENCE [LARGE SCALE GENOMIC DNA]</scope>
    <source>
        <strain evidence="5">ATCC 8486</strain>
    </source>
</reference>
<feature type="domain" description="Bacterial sugar transferase" evidence="3">
    <location>
        <begin position="8"/>
        <end position="202"/>
    </location>
</feature>
<proteinExistence type="inferred from homology"/>
<dbReference type="EMBL" id="CP019962">
    <property type="protein sequence ID" value="ARD66877.1"/>
    <property type="molecule type" value="Genomic_DNA"/>
</dbReference>
<dbReference type="InterPro" id="IPR003362">
    <property type="entry name" value="Bact_transf"/>
</dbReference>
<name>A0AAC9QW87_EUBLI</name>
<dbReference type="PANTHER" id="PTHR30576">
    <property type="entry name" value="COLANIC BIOSYNTHESIS UDP-GLUCOSE LIPID CARRIER TRANSFERASE"/>
    <property type="match status" value="1"/>
</dbReference>
<evidence type="ECO:0000259" key="3">
    <source>
        <dbReference type="Pfam" id="PF02397"/>
    </source>
</evidence>
<dbReference type="KEGG" id="elim:B2M23_15685"/>
<dbReference type="Pfam" id="PF02397">
    <property type="entry name" value="Bac_transf"/>
    <property type="match status" value="1"/>
</dbReference>
<keyword evidence="2" id="KW-0812">Transmembrane</keyword>
<sequence length="230" mass="26657">MIYQKYVKRILDITLSGAAIIVLSPVMGVTAILVKKKLGSPVIFKQKRPGKDEKIFTMYKFRTMLDAKDSKGNNLTDEERLKRIALQKKEEKNISKDENRITPFGKKMRAMSLDELPELFNIFKGDMSFVGPRPLVTIYLPYYNEYEKKRHNVRPGLTGLAQVNGRNGLSWKEKFYYDTQYVENVTFIKDLKILLKTVRVVLSHNDIGQGGEKPEAFHIVRQRELNDKLQ</sequence>
<dbReference type="RefSeq" id="WP_038353853.1">
    <property type="nucleotide sequence ID" value="NZ_CP019962.1"/>
</dbReference>
<comment type="similarity">
    <text evidence="1">Belongs to the bacterial sugar transferase family.</text>
</comment>
<protein>
    <submittedName>
        <fullName evidence="4">Sugar transferase</fullName>
    </submittedName>
</protein>
<accession>A0AAC9QW87</accession>
<gene>
    <name evidence="4" type="ORF">B2M23_15685</name>
</gene>
<dbReference type="GO" id="GO:0016780">
    <property type="term" value="F:phosphotransferase activity, for other substituted phosphate groups"/>
    <property type="evidence" value="ECO:0007669"/>
    <property type="project" value="TreeGrafter"/>
</dbReference>
<dbReference type="Proteomes" id="UP000192391">
    <property type="component" value="Chromosome"/>
</dbReference>